<dbReference type="Gene3D" id="1.10.150.240">
    <property type="entry name" value="Putative phosphatase, domain 2"/>
    <property type="match status" value="1"/>
</dbReference>
<dbReference type="RefSeq" id="WP_209848371.1">
    <property type="nucleotide sequence ID" value="NZ_CBCRVE010000017.1"/>
</dbReference>
<dbReference type="NCBIfam" id="TIGR01509">
    <property type="entry name" value="HAD-SF-IA-v3"/>
    <property type="match status" value="1"/>
</dbReference>
<dbReference type="PRINTS" id="PR00413">
    <property type="entry name" value="HADHALOGNASE"/>
</dbReference>
<dbReference type="InterPro" id="IPR036412">
    <property type="entry name" value="HAD-like_sf"/>
</dbReference>
<name>A0ABS4H300_9BACL</name>
<dbReference type="InterPro" id="IPR052550">
    <property type="entry name" value="Pyrimidine_5'-ntase_YjjG"/>
</dbReference>
<dbReference type="SFLD" id="SFLDS00003">
    <property type="entry name" value="Haloacid_Dehalogenase"/>
    <property type="match status" value="1"/>
</dbReference>
<dbReference type="EMBL" id="JAGGKP010000003">
    <property type="protein sequence ID" value="MBP1936917.1"/>
    <property type="molecule type" value="Genomic_DNA"/>
</dbReference>
<dbReference type="InterPro" id="IPR023198">
    <property type="entry name" value="PGP-like_dom2"/>
</dbReference>
<comment type="caution">
    <text evidence="1">The sequence shown here is derived from an EMBL/GenBank/DDBJ whole genome shotgun (WGS) entry which is preliminary data.</text>
</comment>
<keyword evidence="1" id="KW-0378">Hydrolase</keyword>
<evidence type="ECO:0000313" key="1">
    <source>
        <dbReference type="EMBL" id="MBP1936917.1"/>
    </source>
</evidence>
<dbReference type="NCBIfam" id="TIGR01549">
    <property type="entry name" value="HAD-SF-IA-v1"/>
    <property type="match status" value="1"/>
</dbReference>
<dbReference type="PANTHER" id="PTHR47478">
    <property type="match status" value="1"/>
</dbReference>
<gene>
    <name evidence="1" type="ORF">J2Z20_001799</name>
</gene>
<accession>A0ABS4H300</accession>
<dbReference type="SUPFAM" id="SSF56784">
    <property type="entry name" value="HAD-like"/>
    <property type="match status" value="1"/>
</dbReference>
<keyword evidence="2" id="KW-1185">Reference proteome</keyword>
<dbReference type="Pfam" id="PF13419">
    <property type="entry name" value="HAD_2"/>
    <property type="match status" value="1"/>
</dbReference>
<dbReference type="InterPro" id="IPR023214">
    <property type="entry name" value="HAD_sf"/>
</dbReference>
<sequence>MYKAIIFDIDNTLLNYSFSEHHSMKQALTIHELHPDLVWEEFWGTFGPINFNYWMNKDANKHNIYQILEYSFTDTFKKLNRDTSVSKEIAQTYWNLFCNTCDLEPNAETILEHLHRDYSLGVITNGIGEAQRKRLEVGNLHHYFDSLVISDEVGYAKPDPAIFELALNELKVDSNEVLFIGDSLTDDYRGAVNAGIDFCFYNRNDQRLEGQESPKYVVKDLLEIKSLFK</sequence>
<dbReference type="Gene3D" id="3.40.50.1000">
    <property type="entry name" value="HAD superfamily/HAD-like"/>
    <property type="match status" value="1"/>
</dbReference>
<dbReference type="InterPro" id="IPR006439">
    <property type="entry name" value="HAD-SF_hydro_IA"/>
</dbReference>
<proteinExistence type="predicted"/>
<evidence type="ECO:0000313" key="2">
    <source>
        <dbReference type="Proteomes" id="UP001519273"/>
    </source>
</evidence>
<dbReference type="SFLD" id="SFLDG01135">
    <property type="entry name" value="C1.5.6:_HAD__Beta-PGM__Phospha"/>
    <property type="match status" value="1"/>
</dbReference>
<dbReference type="SFLD" id="SFLDG01129">
    <property type="entry name" value="C1.5:_HAD__Beta-PGM__Phosphata"/>
    <property type="match status" value="1"/>
</dbReference>
<dbReference type="Proteomes" id="UP001519273">
    <property type="component" value="Unassembled WGS sequence"/>
</dbReference>
<protein>
    <submittedName>
        <fullName evidence="1">Hydrolase of the HAD superfamily</fullName>
    </submittedName>
</protein>
<reference evidence="1 2" key="1">
    <citation type="submission" date="2021-03" db="EMBL/GenBank/DDBJ databases">
        <title>Genomic Encyclopedia of Type Strains, Phase IV (KMG-IV): sequencing the most valuable type-strain genomes for metagenomic binning, comparative biology and taxonomic classification.</title>
        <authorList>
            <person name="Goeker M."/>
        </authorList>
    </citation>
    <scope>NUCLEOTIDE SEQUENCE [LARGE SCALE GENOMIC DNA]</scope>
    <source>
        <strain evidence="1 2">DSM 23491</strain>
    </source>
</reference>
<dbReference type="GO" id="GO:0016787">
    <property type="term" value="F:hydrolase activity"/>
    <property type="evidence" value="ECO:0007669"/>
    <property type="project" value="UniProtKB-KW"/>
</dbReference>
<dbReference type="InterPro" id="IPR041492">
    <property type="entry name" value="HAD_2"/>
</dbReference>
<organism evidence="1 2">
    <name type="scientific">Paenibacillus sediminis</name>
    <dbReference type="NCBI Taxonomy" id="664909"/>
    <lineage>
        <taxon>Bacteria</taxon>
        <taxon>Bacillati</taxon>
        <taxon>Bacillota</taxon>
        <taxon>Bacilli</taxon>
        <taxon>Bacillales</taxon>
        <taxon>Paenibacillaceae</taxon>
        <taxon>Paenibacillus</taxon>
    </lineage>
</organism>
<dbReference type="PANTHER" id="PTHR47478:SF1">
    <property type="entry name" value="PYRIMIDINE 5'-NUCLEOTIDASE YJJG"/>
    <property type="match status" value="1"/>
</dbReference>